<gene>
    <name evidence="2" type="ORF">Bhyg_15107</name>
</gene>
<evidence type="ECO:0000256" key="1">
    <source>
        <dbReference type="SAM" id="MobiDB-lite"/>
    </source>
</evidence>
<dbReference type="AlphaFoldDB" id="A0A9Q0MRA1"/>
<reference evidence="2" key="1">
    <citation type="submission" date="2022-07" db="EMBL/GenBank/DDBJ databases">
        <authorList>
            <person name="Trinca V."/>
            <person name="Uliana J.V.C."/>
            <person name="Torres T.T."/>
            <person name="Ward R.J."/>
            <person name="Monesi N."/>
        </authorList>
    </citation>
    <scope>NUCLEOTIDE SEQUENCE</scope>
    <source>
        <strain evidence="2">HSMRA1968</strain>
        <tissue evidence="2">Whole embryos</tissue>
    </source>
</reference>
<dbReference type="EMBL" id="WJQU01000004">
    <property type="protein sequence ID" value="KAJ6636516.1"/>
    <property type="molecule type" value="Genomic_DNA"/>
</dbReference>
<proteinExistence type="predicted"/>
<organism evidence="2 3">
    <name type="scientific">Pseudolycoriella hygida</name>
    <dbReference type="NCBI Taxonomy" id="35572"/>
    <lineage>
        <taxon>Eukaryota</taxon>
        <taxon>Metazoa</taxon>
        <taxon>Ecdysozoa</taxon>
        <taxon>Arthropoda</taxon>
        <taxon>Hexapoda</taxon>
        <taxon>Insecta</taxon>
        <taxon>Pterygota</taxon>
        <taxon>Neoptera</taxon>
        <taxon>Endopterygota</taxon>
        <taxon>Diptera</taxon>
        <taxon>Nematocera</taxon>
        <taxon>Sciaroidea</taxon>
        <taxon>Sciaridae</taxon>
        <taxon>Pseudolycoriella</taxon>
    </lineage>
</organism>
<sequence>MKAALPEISQPNENRIETPATSIPVVSARPQRNRHPPPRTDFSRSIKGSKYCIVTAKYIVPIAVAEDAMQLFLENYLIDCQQNIKIPN</sequence>
<comment type="caution">
    <text evidence="2">The sequence shown here is derived from an EMBL/GenBank/DDBJ whole genome shotgun (WGS) entry which is preliminary data.</text>
</comment>
<evidence type="ECO:0000313" key="3">
    <source>
        <dbReference type="Proteomes" id="UP001151699"/>
    </source>
</evidence>
<feature type="region of interest" description="Disordered" evidence="1">
    <location>
        <begin position="1"/>
        <end position="43"/>
    </location>
</feature>
<keyword evidence="3" id="KW-1185">Reference proteome</keyword>
<protein>
    <submittedName>
        <fullName evidence="2">Uncharacterized protein</fullName>
    </submittedName>
</protein>
<evidence type="ECO:0000313" key="2">
    <source>
        <dbReference type="EMBL" id="KAJ6636516.1"/>
    </source>
</evidence>
<accession>A0A9Q0MRA1</accession>
<dbReference type="Proteomes" id="UP001151699">
    <property type="component" value="Chromosome C"/>
</dbReference>
<name>A0A9Q0MRA1_9DIPT</name>